<gene>
    <name evidence="1" type="ORF">TNIN_64621</name>
</gene>
<protein>
    <submittedName>
        <fullName evidence="1">Uncharacterized protein</fullName>
    </submittedName>
</protein>
<keyword evidence="2" id="KW-1185">Reference proteome</keyword>
<organism evidence="1 2">
    <name type="scientific">Trichonephila inaurata madagascariensis</name>
    <dbReference type="NCBI Taxonomy" id="2747483"/>
    <lineage>
        <taxon>Eukaryota</taxon>
        <taxon>Metazoa</taxon>
        <taxon>Ecdysozoa</taxon>
        <taxon>Arthropoda</taxon>
        <taxon>Chelicerata</taxon>
        <taxon>Arachnida</taxon>
        <taxon>Araneae</taxon>
        <taxon>Araneomorphae</taxon>
        <taxon>Entelegynae</taxon>
        <taxon>Araneoidea</taxon>
        <taxon>Nephilidae</taxon>
        <taxon>Trichonephila</taxon>
        <taxon>Trichonephila inaurata</taxon>
    </lineage>
</organism>
<proteinExistence type="predicted"/>
<reference evidence="1" key="1">
    <citation type="submission" date="2020-08" db="EMBL/GenBank/DDBJ databases">
        <title>Multicomponent nature underlies the extraordinary mechanical properties of spider dragline silk.</title>
        <authorList>
            <person name="Kono N."/>
            <person name="Nakamura H."/>
            <person name="Mori M."/>
            <person name="Yoshida Y."/>
            <person name="Ohtoshi R."/>
            <person name="Malay A.D."/>
            <person name="Moran D.A.P."/>
            <person name="Tomita M."/>
            <person name="Numata K."/>
            <person name="Arakawa K."/>
        </authorList>
    </citation>
    <scope>NUCLEOTIDE SEQUENCE</scope>
</reference>
<dbReference type="AlphaFoldDB" id="A0A8X6X472"/>
<name>A0A8X6X472_9ARAC</name>
<accession>A0A8X6X472</accession>
<sequence length="98" mass="11113">MTAFDFASVIESLFHFANRSDLSHEKHGRALIKGSRKYPTRGGNRRFQGYTPFVKCGKVQRRVLGHAENDLVGMWTSFHEGYRTKMQGFLQNASSDGS</sequence>
<dbReference type="EMBL" id="BMAV01005036">
    <property type="protein sequence ID" value="GFY45771.1"/>
    <property type="molecule type" value="Genomic_DNA"/>
</dbReference>
<dbReference type="Proteomes" id="UP000886998">
    <property type="component" value="Unassembled WGS sequence"/>
</dbReference>
<comment type="caution">
    <text evidence="1">The sequence shown here is derived from an EMBL/GenBank/DDBJ whole genome shotgun (WGS) entry which is preliminary data.</text>
</comment>
<evidence type="ECO:0000313" key="1">
    <source>
        <dbReference type="EMBL" id="GFY45771.1"/>
    </source>
</evidence>
<evidence type="ECO:0000313" key="2">
    <source>
        <dbReference type="Proteomes" id="UP000886998"/>
    </source>
</evidence>